<keyword evidence="1" id="KW-1133">Transmembrane helix</keyword>
<evidence type="ECO:0000256" key="1">
    <source>
        <dbReference type="SAM" id="Phobius"/>
    </source>
</evidence>
<evidence type="ECO:0000313" key="3">
    <source>
        <dbReference type="Proteomes" id="UP000323235"/>
    </source>
</evidence>
<feature type="transmembrane region" description="Helical" evidence="1">
    <location>
        <begin position="24"/>
        <end position="45"/>
    </location>
</feature>
<proteinExistence type="predicted"/>
<protein>
    <submittedName>
        <fullName evidence="2">Uncharacterized protein</fullName>
    </submittedName>
</protein>
<accession>A0A5B9N536</accession>
<name>A0A5B9N536_9CAUD</name>
<organism evidence="2 3">
    <name type="scientific">Xanthomonas phage Samson</name>
    <dbReference type="NCBI Taxonomy" id="2596676"/>
    <lineage>
        <taxon>Viruses</taxon>
        <taxon>Duplodnaviria</taxon>
        <taxon>Heunggongvirae</taxon>
        <taxon>Uroviricota</taxon>
        <taxon>Caudoviricetes</taxon>
        <taxon>Jondennisvirinae</taxon>
        <taxon>Septimatrevirus</taxon>
        <taxon>Septimatrevirus samson</taxon>
    </lineage>
</organism>
<keyword evidence="1" id="KW-0472">Membrane</keyword>
<dbReference type="EMBL" id="MN062187">
    <property type="protein sequence ID" value="QEG09317.1"/>
    <property type="molecule type" value="Genomic_DNA"/>
</dbReference>
<keyword evidence="1" id="KW-0812">Transmembrane</keyword>
<gene>
    <name evidence="2" type="ORF">Samson_001</name>
</gene>
<evidence type="ECO:0000313" key="2">
    <source>
        <dbReference type="EMBL" id="QEG09317.1"/>
    </source>
</evidence>
<reference evidence="3" key="1">
    <citation type="submission" date="2019-06" db="EMBL/GenBank/DDBJ databases">
        <title>Complete Genome Sequence of Xanthomonas spp. Siphophage Samson.</title>
        <authorList>
            <person name="Clark S."/>
            <person name="Le T."/>
            <person name="Moreland R."/>
            <person name="Gonzalez C.F."/>
            <person name="Liu M."/>
            <person name="Ramsey J."/>
        </authorList>
    </citation>
    <scope>NUCLEOTIDE SEQUENCE [LARGE SCALE GENOMIC DNA]</scope>
</reference>
<keyword evidence="3" id="KW-1185">Reference proteome</keyword>
<sequence>MSNNEAGQDMNERPQKIIDAKLPLPWLIGSACAVVFSMGGVFVKLDAVGASLTKLEAKTDTRDERISTLAQSLIQQAGKNDTQDAQITRNAADITDLKRDVEDIRKSQRWMPK</sequence>
<dbReference type="Proteomes" id="UP000323235">
    <property type="component" value="Segment"/>
</dbReference>